<dbReference type="Ensembl" id="ENSECRT00000015664.1">
    <property type="protein sequence ID" value="ENSECRP00000015394.1"/>
    <property type="gene ID" value="ENSECRG00000010253.1"/>
</dbReference>
<dbReference type="GeneTree" id="ENSGT00390000006098"/>
<reference evidence="2" key="1">
    <citation type="submission" date="2021-06" db="EMBL/GenBank/DDBJ databases">
        <authorList>
            <consortium name="Wellcome Sanger Institute Data Sharing"/>
        </authorList>
    </citation>
    <scope>NUCLEOTIDE SEQUENCE [LARGE SCALE GENOMIC DNA]</scope>
</reference>
<reference evidence="2" key="2">
    <citation type="submission" date="2025-08" db="UniProtKB">
        <authorList>
            <consortium name="Ensembl"/>
        </authorList>
    </citation>
    <scope>IDENTIFICATION</scope>
</reference>
<evidence type="ECO:0000313" key="3">
    <source>
        <dbReference type="Proteomes" id="UP000694620"/>
    </source>
</evidence>
<dbReference type="GO" id="GO:0005737">
    <property type="term" value="C:cytoplasm"/>
    <property type="evidence" value="ECO:0007669"/>
    <property type="project" value="TreeGrafter"/>
</dbReference>
<organism evidence="2 3">
    <name type="scientific">Erpetoichthys calabaricus</name>
    <name type="common">Rope fish</name>
    <name type="synonym">Calamoichthys calabaricus</name>
    <dbReference type="NCBI Taxonomy" id="27687"/>
    <lineage>
        <taxon>Eukaryota</taxon>
        <taxon>Metazoa</taxon>
        <taxon>Chordata</taxon>
        <taxon>Craniata</taxon>
        <taxon>Vertebrata</taxon>
        <taxon>Euteleostomi</taxon>
        <taxon>Actinopterygii</taxon>
        <taxon>Polypteriformes</taxon>
        <taxon>Polypteridae</taxon>
        <taxon>Erpetoichthys</taxon>
    </lineage>
</organism>
<dbReference type="Proteomes" id="UP000694620">
    <property type="component" value="Chromosome 6"/>
</dbReference>
<evidence type="ECO:0000313" key="2">
    <source>
        <dbReference type="Ensembl" id="ENSECRP00000015394.1"/>
    </source>
</evidence>
<accession>A0A8C4SEY7</accession>
<dbReference type="Pfam" id="PF23316">
    <property type="entry name" value="Ig_DLEC1_6th"/>
    <property type="match status" value="1"/>
</dbReference>
<evidence type="ECO:0000256" key="1">
    <source>
        <dbReference type="SAM" id="MobiDB-lite"/>
    </source>
</evidence>
<dbReference type="GO" id="GO:0005929">
    <property type="term" value="C:cilium"/>
    <property type="evidence" value="ECO:0007669"/>
    <property type="project" value="TreeGrafter"/>
</dbReference>
<keyword evidence="3" id="KW-1185">Reference proteome</keyword>
<name>A0A8C4SEY7_ERPCA</name>
<dbReference type="PANTHER" id="PTHR46348:SF1">
    <property type="entry name" value="DELETED IN LUNG AND ESOPHAGEAL CANCER PROTEIN 1"/>
    <property type="match status" value="1"/>
</dbReference>
<protein>
    <submittedName>
        <fullName evidence="2">DLEC1 cilia and flagella associated protein</fullName>
    </submittedName>
</protein>
<dbReference type="InterPro" id="IPR013783">
    <property type="entry name" value="Ig-like_fold"/>
</dbReference>
<dbReference type="GO" id="GO:0008285">
    <property type="term" value="P:negative regulation of cell population proliferation"/>
    <property type="evidence" value="ECO:0007669"/>
    <property type="project" value="InterPro"/>
</dbReference>
<dbReference type="GO" id="GO:0015631">
    <property type="term" value="F:tubulin binding"/>
    <property type="evidence" value="ECO:0007669"/>
    <property type="project" value="TreeGrafter"/>
</dbReference>
<gene>
    <name evidence="2" type="primary">DLEC1</name>
</gene>
<feature type="compositionally biased region" description="Polar residues" evidence="1">
    <location>
        <begin position="974"/>
        <end position="992"/>
    </location>
</feature>
<reference evidence="2" key="3">
    <citation type="submission" date="2025-09" db="UniProtKB">
        <authorList>
            <consortium name="Ensembl"/>
        </authorList>
    </citation>
    <scope>IDENTIFICATION</scope>
</reference>
<dbReference type="InterPro" id="IPR033304">
    <property type="entry name" value="DLEC1"/>
</dbReference>
<proteinExistence type="predicted"/>
<sequence>SSFSLDISHLLACIFKELYTADVIGKDVLANLEKSKGGEDTYLMNYVEELKKVTYNQSVMEFMNCHSPIYCITKLKMEKTAPKKPSWYRSRIQEEEELAKYEEKKNFLKNPRSLPPNVQGGGKSLIIPKMKVEKMVSGRRFPGEGGMVAPGMSCQYTVRFIPDCLADFEDFILIETQAPFPLIVPIEARRPPPILTLPRVLDCGYCLVGGVKFTEFLCRNEGLSPGRFCIMSKKQWPAANFRSVATPGFVEKPPFALGPFFFELLPGEATLLEVSVTFCFCLTCSGELVALQLTSITGGEDSPYPEEITDLSANHFVRFEPLNPHSVARKTIVIHNATHLELPFCWRIVKPNLKPVMPNEVLDLANLEYTLATETAFDISPNLGALAPHQDNEFTLSFCPLELQDYHVVCHLLLRDIPESVKEGNGCNSSINDVVVMEIEVKGPTEPFKVLLEPYAILIPGENFVCTTLKKHFKMWNNSRSFITFHWDRICDCHILEVQPPTGVIEANECCDLELAITGGKPGKRSFSLQCHIEHDPDPVILHVEAAFKVGYLDGLGLMKLGESALSTITIYNVSQLVANWSMKETPAEGHEDFCDKVKINPSNGTLPPLGSCNIAVFFQPKSCQHFETVLELEVERGTGFHLAIQGDVQLPQVCLQTCELVFSELYVGVPAQGSVKLFNQTLLPATYTWGELEGQQSCYCSAVVHNPNGTLGPNEEREIKVEFLTYTEEELTDIALVCSVNGMEKPLVLGIYAKASGLRVSYSIPCSSSLPQSTSESNNKEEILEFGEVSFNTPVKRQLVITNLTAISAAFLVEAEYFSGRPPSPPIQSAGASRTGLQGATFFVHPYRGTIGPFQKQTIDIFPFANMWGDYQDMLVCKVFVTWPSVYFFCRFGSHISGGDTVSRALRINNTSPYDIRLDWQTFNQERGDMKLLDLLISFGEPFPRKDVDGNEIIGGDLDSVECENPSWDWNKLPSTTDTNSSRNADSVSNYENEEPKQIKVVSVNLRPHEGISSDYPFCITPQQIIVPAKGNATVHVSFTPLTLTEVNKVECVGYALGFMSLERKILTESISTRNLKLKNSTTTPLVFRLLAPGPFSIAQMNPKGGMKTSQSEREEGKHLLLEPSHNMQVKVEFHNSFALLTYQNQPKDLLPPGVQLIQYENGERKLQFEQQLTVEYSNKSTQFIPLCAHLALPTLHISSHTLDFGICFVGQTKILDVFLSNRGRSNSYWTAILGNMNRVKKKQMLPYQTFKTAN</sequence>
<dbReference type="PANTHER" id="PTHR46348">
    <property type="entry name" value="DELETED IN LUNG AND ESOPHAGEAL CANCER PROTEIN 1"/>
    <property type="match status" value="1"/>
</dbReference>
<dbReference type="Gene3D" id="2.60.40.10">
    <property type="entry name" value="Immunoglobulins"/>
    <property type="match status" value="5"/>
</dbReference>
<feature type="region of interest" description="Disordered" evidence="1">
    <location>
        <begin position="972"/>
        <end position="995"/>
    </location>
</feature>
<dbReference type="AlphaFoldDB" id="A0A8C4SEY7"/>